<protein>
    <submittedName>
        <fullName evidence="2">Uncharacterized protein</fullName>
    </submittedName>
</protein>
<name>A0ABN9A207_RANTA</name>
<dbReference type="EMBL" id="OX459943">
    <property type="protein sequence ID" value="CAI9177989.1"/>
    <property type="molecule type" value="Genomic_DNA"/>
</dbReference>
<proteinExistence type="predicted"/>
<dbReference type="Proteomes" id="UP001176941">
    <property type="component" value="Chromosome 7"/>
</dbReference>
<dbReference type="Proteomes" id="UP001176941">
    <property type="component" value="Chromosome 1"/>
</dbReference>
<evidence type="ECO:0000313" key="2">
    <source>
        <dbReference type="EMBL" id="CAI9177989.1"/>
    </source>
</evidence>
<gene>
    <name evidence="2" type="ORF">MRATA1EN1_LOCUS26951</name>
    <name evidence="1" type="ORF">MRATA1EN1_LOCUS707</name>
</gene>
<evidence type="ECO:0000313" key="3">
    <source>
        <dbReference type="Proteomes" id="UP001176941"/>
    </source>
</evidence>
<sequence>MIVVEVWIIDPCAFIPRDVSYSYELKAVAPKWWMWVFLQATSPGGRVEEQGSSTVKFSRKDFCLNSPWSVLPCAHWSSQSVPHSGMFLLVILKSKFICEMLPF</sequence>
<organism evidence="2 3">
    <name type="scientific">Rangifer tarandus platyrhynchus</name>
    <name type="common">Svalbard reindeer</name>
    <dbReference type="NCBI Taxonomy" id="3082113"/>
    <lineage>
        <taxon>Eukaryota</taxon>
        <taxon>Metazoa</taxon>
        <taxon>Chordata</taxon>
        <taxon>Craniata</taxon>
        <taxon>Vertebrata</taxon>
        <taxon>Euteleostomi</taxon>
        <taxon>Mammalia</taxon>
        <taxon>Eutheria</taxon>
        <taxon>Laurasiatheria</taxon>
        <taxon>Artiodactyla</taxon>
        <taxon>Ruminantia</taxon>
        <taxon>Pecora</taxon>
        <taxon>Cervidae</taxon>
        <taxon>Odocoileinae</taxon>
        <taxon>Rangifer</taxon>
    </lineage>
</organism>
<evidence type="ECO:0000313" key="1">
    <source>
        <dbReference type="EMBL" id="CAI9151745.1"/>
    </source>
</evidence>
<accession>A0ABN9A207</accession>
<keyword evidence="3" id="KW-1185">Reference proteome</keyword>
<dbReference type="EMBL" id="OX459937">
    <property type="protein sequence ID" value="CAI9151745.1"/>
    <property type="molecule type" value="Genomic_DNA"/>
</dbReference>
<reference evidence="2 3" key="1">
    <citation type="submission" date="2023-04" db="EMBL/GenBank/DDBJ databases">
        <authorList>
            <consortium name="ELIXIR-Norway"/>
        </authorList>
    </citation>
    <scope>NUCLEOTIDE SEQUENCE [LARGE SCALE GENOMIC DNA]</scope>
</reference>